<evidence type="ECO:0000313" key="3">
    <source>
        <dbReference type="Proteomes" id="UP000248291"/>
    </source>
</evidence>
<dbReference type="AlphaFoldDB" id="A0AAN4QC63"/>
<keyword evidence="1" id="KW-0472">Membrane</keyword>
<keyword evidence="1" id="KW-0812">Transmembrane</keyword>
<protein>
    <submittedName>
        <fullName evidence="2">Uncharacterized protein</fullName>
    </submittedName>
</protein>
<comment type="caution">
    <text evidence="2">The sequence shown here is derived from an EMBL/GenBank/DDBJ whole genome shotgun (WGS) entry which is preliminary data.</text>
</comment>
<accession>A0AAN4QC63</accession>
<evidence type="ECO:0000256" key="1">
    <source>
        <dbReference type="SAM" id="Phobius"/>
    </source>
</evidence>
<feature type="transmembrane region" description="Helical" evidence="1">
    <location>
        <begin position="15"/>
        <end position="36"/>
    </location>
</feature>
<organism evidence="2 3">
    <name type="scientific">Pseudomonas syringae pv. actinidiae</name>
    <dbReference type="NCBI Taxonomy" id="103796"/>
    <lineage>
        <taxon>Bacteria</taxon>
        <taxon>Pseudomonadati</taxon>
        <taxon>Pseudomonadota</taxon>
        <taxon>Gammaproteobacteria</taxon>
        <taxon>Pseudomonadales</taxon>
        <taxon>Pseudomonadaceae</taxon>
        <taxon>Pseudomonas</taxon>
        <taxon>Pseudomonas syringae</taxon>
    </lineage>
</organism>
<name>A0AAN4QC63_PSESF</name>
<dbReference type="Proteomes" id="UP000248291">
    <property type="component" value="Unassembled WGS sequence"/>
</dbReference>
<evidence type="ECO:0000313" key="2">
    <source>
        <dbReference type="EMBL" id="GBH20228.1"/>
    </source>
</evidence>
<sequence>MSILSRCKDLEMIQALLRMAVIATSSLYALIMYALVYCF</sequence>
<keyword evidence="1" id="KW-1133">Transmembrane helix</keyword>
<proteinExistence type="predicted"/>
<dbReference type="EMBL" id="BGKA01000247">
    <property type="protein sequence ID" value="GBH20228.1"/>
    <property type="molecule type" value="Genomic_DNA"/>
</dbReference>
<gene>
    <name evidence="2" type="ORF">KPSA3_06252</name>
</gene>
<reference evidence="2 3" key="1">
    <citation type="submission" date="2018-04" db="EMBL/GenBank/DDBJ databases">
        <title>Draft genome sequence of Pseudomonas syringae pv. actinidiae biovar 3 strains isolated from kiwifruit in Kagawa prefecture.</title>
        <authorList>
            <person name="Tabuchi M."/>
            <person name="Saito M."/>
            <person name="Fujiwara S."/>
            <person name="Sasa N."/>
            <person name="Akimitsu K."/>
            <person name="Gomi K."/>
            <person name="Konishi-Sugita S."/>
            <person name="Hamano K."/>
            <person name="Kataoka I."/>
        </authorList>
    </citation>
    <scope>NUCLEOTIDE SEQUENCE [LARGE SCALE GENOMIC DNA]</scope>
    <source>
        <strain evidence="2 3">MAFF212211</strain>
    </source>
</reference>